<gene>
    <name evidence="7" type="ORF">CXQ87_003538</name>
</gene>
<dbReference type="AlphaFoldDB" id="A0A2V1AD97"/>
<evidence type="ECO:0000256" key="4">
    <source>
        <dbReference type="ARBA" id="ARBA00023121"/>
    </source>
</evidence>
<name>A0A2V1AD97_9ASCO</name>
<keyword evidence="3" id="KW-0445">Lipid transport</keyword>
<keyword evidence="4" id="KW-0446">Lipid-binding</keyword>
<dbReference type="GO" id="GO:0006869">
    <property type="term" value="P:lipid transport"/>
    <property type="evidence" value="ECO:0007669"/>
    <property type="project" value="UniProtKB-KW"/>
</dbReference>
<protein>
    <recommendedName>
        <fullName evidence="9">Oxysterol-binding protein</fullName>
    </recommendedName>
</protein>
<evidence type="ECO:0000256" key="6">
    <source>
        <dbReference type="SAM" id="MobiDB-lite"/>
    </source>
</evidence>
<dbReference type="FunFam" id="1.10.287.2720:FF:000001">
    <property type="entry name" value="Oxysterol-binding OBPalpha"/>
    <property type="match status" value="1"/>
</dbReference>
<dbReference type="Gene3D" id="3.30.70.3490">
    <property type="match status" value="1"/>
</dbReference>
<dbReference type="FunFam" id="2.40.160.120:FF:000007">
    <property type="entry name" value="Oxysterol binding protein"/>
    <property type="match status" value="1"/>
</dbReference>
<feature type="region of interest" description="Disordered" evidence="6">
    <location>
        <begin position="1"/>
        <end position="25"/>
    </location>
</feature>
<dbReference type="Pfam" id="PF01237">
    <property type="entry name" value="Oxysterol_BP"/>
    <property type="match status" value="1"/>
</dbReference>
<dbReference type="VEuPathDB" id="FungiDB:CXQ87_003538"/>
<dbReference type="InterPro" id="IPR018494">
    <property type="entry name" value="Oxysterol-bd_CS"/>
</dbReference>
<dbReference type="InterPro" id="IPR037239">
    <property type="entry name" value="OSBP_sf"/>
</dbReference>
<evidence type="ECO:0008006" key="9">
    <source>
        <dbReference type="Google" id="ProtNLM"/>
    </source>
</evidence>
<evidence type="ECO:0000256" key="2">
    <source>
        <dbReference type="ARBA" id="ARBA00022448"/>
    </source>
</evidence>
<evidence type="ECO:0000256" key="1">
    <source>
        <dbReference type="ARBA" id="ARBA00008842"/>
    </source>
</evidence>
<dbReference type="EMBL" id="PKFP01000003">
    <property type="protein sequence ID" value="PVH15692.1"/>
    <property type="molecule type" value="Genomic_DNA"/>
</dbReference>
<dbReference type="GO" id="GO:0005829">
    <property type="term" value="C:cytosol"/>
    <property type="evidence" value="ECO:0007669"/>
    <property type="project" value="TreeGrafter"/>
</dbReference>
<dbReference type="Gene3D" id="1.10.287.2720">
    <property type="match status" value="1"/>
</dbReference>
<dbReference type="GO" id="GO:0016020">
    <property type="term" value="C:membrane"/>
    <property type="evidence" value="ECO:0007669"/>
    <property type="project" value="TreeGrafter"/>
</dbReference>
<dbReference type="PANTHER" id="PTHR10972">
    <property type="entry name" value="OXYSTEROL-BINDING PROTEIN-RELATED"/>
    <property type="match status" value="1"/>
</dbReference>
<comment type="caution">
    <text evidence="7">The sequence shown here is derived from an EMBL/GenBank/DDBJ whole genome shotgun (WGS) entry which is preliminary data.</text>
</comment>
<dbReference type="GeneID" id="37003538"/>
<comment type="similarity">
    <text evidence="1 5">Belongs to the OSBP family.</text>
</comment>
<dbReference type="SUPFAM" id="SSF144000">
    <property type="entry name" value="Oxysterol-binding protein-like"/>
    <property type="match status" value="1"/>
</dbReference>
<evidence type="ECO:0000313" key="8">
    <source>
        <dbReference type="Proteomes" id="UP000244406"/>
    </source>
</evidence>
<evidence type="ECO:0000256" key="5">
    <source>
        <dbReference type="RuleBase" id="RU003844"/>
    </source>
</evidence>
<dbReference type="PROSITE" id="PS01013">
    <property type="entry name" value="OSBP"/>
    <property type="match status" value="1"/>
</dbReference>
<accession>A0A2V1AD97</accession>
<dbReference type="PANTHER" id="PTHR10972:SF102">
    <property type="entry name" value="OXYSTEROL-BINDING PROTEIN"/>
    <property type="match status" value="1"/>
</dbReference>
<dbReference type="InterPro" id="IPR000648">
    <property type="entry name" value="Oxysterol-bd"/>
</dbReference>
<keyword evidence="8" id="KW-1185">Reference proteome</keyword>
<sequence>MVLHRLKNKIGGSDAGSAPEEGDEIGSENQSILMGIISQLRPGCDLTRITLPTFILERKSMLERITNAFHTPQILLEANSTSDDMERFLLVVKFYLSGWHITPKAVKKPLNPVLGEVFSCFWDDLPDQSTGYYVAEQTCHHPPESSYFYFVPEKRIRVDGVVIPRSKFLGNSSAAMMEGLAHLTLGEHDNEVYSMNQPNVYCRGILFGKLKMELGDHMVIKCEKLGLEADIEFKTKGFITGDYDVIEGTVKDTNTSKTLYTITGKWNGVMEIQEGKGAKELFIDTKETKTYPLQVKPLDEQLENESRRLWESTIKALAENDHRTATDEKFKIEEEQRVKARERAENGTQFEPNIFRKVDGEIPFVIDSSIDMVNDSPEEMKFKLNQLFRIVPQDRA</sequence>
<dbReference type="Proteomes" id="UP000244406">
    <property type="component" value="Unassembled WGS sequence"/>
</dbReference>
<dbReference type="GO" id="GO:0032934">
    <property type="term" value="F:sterol binding"/>
    <property type="evidence" value="ECO:0007669"/>
    <property type="project" value="TreeGrafter"/>
</dbReference>
<keyword evidence="2" id="KW-0813">Transport</keyword>
<reference evidence="7 8" key="1">
    <citation type="submission" date="2017-12" db="EMBL/GenBank/DDBJ databases">
        <title>Genome Sequence of the Amphotericin B-resistant Candida duobushaemulonii strain, B09383.</title>
        <authorList>
            <person name="Chow N.A."/>
            <person name="Gade L."/>
            <person name="Batra D."/>
            <person name="Rowe L.A."/>
            <person name="Loparev V.N."/>
            <person name="Litvintseva A.P."/>
        </authorList>
    </citation>
    <scope>NUCLEOTIDE SEQUENCE [LARGE SCALE GENOMIC DNA]</scope>
    <source>
        <strain evidence="7 8">B09383</strain>
    </source>
</reference>
<proteinExistence type="inferred from homology"/>
<dbReference type="GO" id="GO:0032541">
    <property type="term" value="C:cortical endoplasmic reticulum"/>
    <property type="evidence" value="ECO:0007669"/>
    <property type="project" value="TreeGrafter"/>
</dbReference>
<dbReference type="RefSeq" id="XP_025336632.1">
    <property type="nucleotide sequence ID" value="XM_025482014.1"/>
</dbReference>
<evidence type="ECO:0000313" key="7">
    <source>
        <dbReference type="EMBL" id="PVH15692.1"/>
    </source>
</evidence>
<dbReference type="Gene3D" id="2.40.160.120">
    <property type="match status" value="1"/>
</dbReference>
<evidence type="ECO:0000256" key="3">
    <source>
        <dbReference type="ARBA" id="ARBA00023055"/>
    </source>
</evidence>
<organism evidence="7 8">
    <name type="scientific">Candidozyma duobushaemuli</name>
    <dbReference type="NCBI Taxonomy" id="1231522"/>
    <lineage>
        <taxon>Eukaryota</taxon>
        <taxon>Fungi</taxon>
        <taxon>Dikarya</taxon>
        <taxon>Ascomycota</taxon>
        <taxon>Saccharomycotina</taxon>
        <taxon>Pichiomycetes</taxon>
        <taxon>Metschnikowiaceae</taxon>
        <taxon>Candidozyma</taxon>
    </lineage>
</organism>